<dbReference type="PANTHER" id="PTHR14060">
    <property type="entry name" value="PROTEIN P13 MTCP-1"/>
    <property type="match status" value="1"/>
</dbReference>
<dbReference type="Gene3D" id="2.40.15.10">
    <property type="entry name" value="TCL1/MTCP1"/>
    <property type="match status" value="1"/>
</dbReference>
<dbReference type="GeneTree" id="ENSGT00990000214266"/>
<evidence type="ECO:0000256" key="1">
    <source>
        <dbReference type="ARBA" id="ARBA00006399"/>
    </source>
</evidence>
<keyword evidence="3" id="KW-1185">Reference proteome</keyword>
<dbReference type="InterPro" id="IPR036672">
    <property type="entry name" value="TCL1_MTCP1_sf"/>
</dbReference>
<name>A0A674K8A1_9SAUR</name>
<dbReference type="InterPro" id="IPR004832">
    <property type="entry name" value="TCL1_MTCP1"/>
</dbReference>
<reference evidence="2" key="2">
    <citation type="submission" date="2025-09" db="UniProtKB">
        <authorList>
            <consortium name="Ensembl"/>
        </authorList>
    </citation>
    <scope>IDENTIFICATION</scope>
</reference>
<evidence type="ECO:0000313" key="3">
    <source>
        <dbReference type="Proteomes" id="UP000472274"/>
    </source>
</evidence>
<dbReference type="AlphaFoldDB" id="A0A674K8A1"/>
<dbReference type="SUPFAM" id="SSF50904">
    <property type="entry name" value="Oncogene products"/>
    <property type="match status" value="1"/>
</dbReference>
<dbReference type="Ensembl" id="ENSTMTT00000029736.1">
    <property type="protein sequence ID" value="ENSTMTP00000028697.1"/>
    <property type="gene ID" value="ENSTMTG00000020803.1"/>
</dbReference>
<reference evidence="2" key="1">
    <citation type="submission" date="2025-08" db="UniProtKB">
        <authorList>
            <consortium name="Ensembl"/>
        </authorList>
    </citation>
    <scope>IDENTIFICATION</scope>
</reference>
<dbReference type="PANTHER" id="PTHR14060:SF8">
    <property type="entry name" value="PROTEIN P13 MTCP-1"/>
    <property type="match status" value="1"/>
</dbReference>
<evidence type="ECO:0000313" key="2">
    <source>
        <dbReference type="Ensembl" id="ENSTMTP00000028697.1"/>
    </source>
</evidence>
<comment type="similarity">
    <text evidence="1">Belongs to the TCL1 family.</text>
</comment>
<dbReference type="GO" id="GO:0043539">
    <property type="term" value="F:protein serine/threonine kinase activator activity"/>
    <property type="evidence" value="ECO:0007669"/>
    <property type="project" value="InterPro"/>
</dbReference>
<dbReference type="Pfam" id="PF01840">
    <property type="entry name" value="TCL1_MTCP1"/>
    <property type="match status" value="1"/>
</dbReference>
<accession>A0A674K8A1</accession>
<protein>
    <submittedName>
        <fullName evidence="2">Uncharacterized protein</fullName>
    </submittedName>
</protein>
<proteinExistence type="inferred from homology"/>
<sequence length="144" mass="16443">LASFMQAIPPPDRLWAWCPGVYHDEQGQVWVAVLRKVSLLLFVLAVRAEQVLLGDSWTRSQFPLSPLPHLWQWCPRGLYRAAGGIGEDEWWLESHQVVSCSYLTSLPATQGCFFNPSPNNCHLSWLWFNIKKIPNTTIEEILPA</sequence>
<dbReference type="InParanoid" id="A0A674K8A1"/>
<organism evidence="2 3">
    <name type="scientific">Terrapene triunguis</name>
    <name type="common">Three-toed box turtle</name>
    <dbReference type="NCBI Taxonomy" id="2587831"/>
    <lineage>
        <taxon>Eukaryota</taxon>
        <taxon>Metazoa</taxon>
        <taxon>Chordata</taxon>
        <taxon>Craniata</taxon>
        <taxon>Vertebrata</taxon>
        <taxon>Euteleostomi</taxon>
        <taxon>Archelosauria</taxon>
        <taxon>Testudinata</taxon>
        <taxon>Testudines</taxon>
        <taxon>Cryptodira</taxon>
        <taxon>Durocryptodira</taxon>
        <taxon>Testudinoidea</taxon>
        <taxon>Emydidae</taxon>
        <taxon>Terrapene</taxon>
    </lineage>
</organism>
<dbReference type="Proteomes" id="UP000472274">
    <property type="component" value="Unplaced"/>
</dbReference>